<evidence type="ECO:0000256" key="7">
    <source>
        <dbReference type="ARBA" id="ARBA00022795"/>
    </source>
</evidence>
<dbReference type="Proteomes" id="UP000235116">
    <property type="component" value="Chromosome"/>
</dbReference>
<evidence type="ECO:0000256" key="6">
    <source>
        <dbReference type="ARBA" id="ARBA00022764"/>
    </source>
</evidence>
<organism evidence="13 14">
    <name type="scientific">Ketobacter alkanivorans</name>
    <dbReference type="NCBI Taxonomy" id="1917421"/>
    <lineage>
        <taxon>Bacteria</taxon>
        <taxon>Pseudomonadati</taxon>
        <taxon>Pseudomonadota</taxon>
        <taxon>Gammaproteobacteria</taxon>
        <taxon>Pseudomonadales</taxon>
        <taxon>Ketobacteraceae</taxon>
        <taxon>Ketobacter</taxon>
    </lineage>
</organism>
<comment type="subcellular location">
    <subcellularLocation>
        <location evidence="2">Periplasm</location>
    </subcellularLocation>
</comment>
<dbReference type="Gene3D" id="2.10.70.40">
    <property type="entry name" value="peptidoglycan hydrolase"/>
    <property type="match status" value="1"/>
</dbReference>
<evidence type="ECO:0000256" key="9">
    <source>
        <dbReference type="ARBA" id="ARBA00023295"/>
    </source>
</evidence>
<dbReference type="NCBIfam" id="TIGR02541">
    <property type="entry name" value="flagell_FlgJ"/>
    <property type="match status" value="1"/>
</dbReference>
<dbReference type="GO" id="GO:0016798">
    <property type="term" value="F:hydrolase activity, acting on glycosyl bonds"/>
    <property type="evidence" value="ECO:0007669"/>
    <property type="project" value="UniProtKB-KW"/>
</dbReference>
<name>A0A2K9LGY4_9GAMM</name>
<dbReference type="PANTHER" id="PTHR33308">
    <property type="entry name" value="PEPTIDOGLYCAN HYDROLASE FLGJ"/>
    <property type="match status" value="1"/>
</dbReference>
<comment type="function">
    <text evidence="1">Flagellum-specific muramidase which hydrolyzes the peptidoglycan layer to assemble the rod structure in the periplasmic space.</text>
</comment>
<dbReference type="KEGG" id="kak:Kalk_04075"/>
<protein>
    <recommendedName>
        <fullName evidence="5">Peptidoglycan hydrolase FlgJ</fullName>
    </recommendedName>
    <alternativeName>
        <fullName evidence="11">Muramidase FlgJ</fullName>
    </alternativeName>
</protein>
<dbReference type="InterPro" id="IPR013377">
    <property type="entry name" value="FlgJ"/>
</dbReference>
<keyword evidence="14" id="KW-1185">Reference proteome</keyword>
<evidence type="ECO:0000256" key="3">
    <source>
        <dbReference type="ARBA" id="ARBA00006880"/>
    </source>
</evidence>
<evidence type="ECO:0000259" key="12">
    <source>
        <dbReference type="SMART" id="SM00047"/>
    </source>
</evidence>
<dbReference type="GO" id="GO:0044780">
    <property type="term" value="P:bacterial-type flagellum assembly"/>
    <property type="evidence" value="ECO:0007669"/>
    <property type="project" value="InterPro"/>
</dbReference>
<gene>
    <name evidence="13" type="ORF">Kalk_04075</name>
</gene>
<comment type="similarity">
    <text evidence="3">In the N-terminal section; belongs to the FlgJ family.</text>
</comment>
<accession>A0A2K9LGY4</accession>
<keyword evidence="6" id="KW-0574">Periplasm</keyword>
<dbReference type="Gene3D" id="1.10.530.10">
    <property type="match status" value="1"/>
</dbReference>
<evidence type="ECO:0000313" key="14">
    <source>
        <dbReference type="Proteomes" id="UP000235116"/>
    </source>
</evidence>
<evidence type="ECO:0000256" key="11">
    <source>
        <dbReference type="ARBA" id="ARBA00030835"/>
    </source>
</evidence>
<dbReference type="PRINTS" id="PR01002">
    <property type="entry name" value="FLGFLGJ"/>
</dbReference>
<dbReference type="GO" id="GO:0004040">
    <property type="term" value="F:amidase activity"/>
    <property type="evidence" value="ECO:0007669"/>
    <property type="project" value="InterPro"/>
</dbReference>
<dbReference type="RefSeq" id="WP_101892986.1">
    <property type="nucleotide sequence ID" value="NZ_CP022684.1"/>
</dbReference>
<dbReference type="InterPro" id="IPR002901">
    <property type="entry name" value="MGlyc_endo_b_GlcNAc-like_dom"/>
</dbReference>
<dbReference type="EMBL" id="CP022684">
    <property type="protein sequence ID" value="AUM11646.1"/>
    <property type="molecule type" value="Genomic_DNA"/>
</dbReference>
<comment type="similarity">
    <text evidence="4">In the C-terminal section; belongs to the glycosyl hydrolase 73 family.</text>
</comment>
<dbReference type="OrthoDB" id="289937at2"/>
<keyword evidence="10" id="KW-0961">Cell wall biogenesis/degradation</keyword>
<dbReference type="GO" id="GO:0042597">
    <property type="term" value="C:periplasmic space"/>
    <property type="evidence" value="ECO:0007669"/>
    <property type="project" value="UniProtKB-SubCell"/>
</dbReference>
<feature type="domain" description="Mannosyl-glycoprotein endo-beta-N-acetylglucosamidase-like" evidence="12">
    <location>
        <begin position="162"/>
        <end position="318"/>
    </location>
</feature>
<keyword evidence="7" id="KW-1005">Bacterial flagellum biogenesis</keyword>
<dbReference type="SMART" id="SM00047">
    <property type="entry name" value="LYZ2"/>
    <property type="match status" value="1"/>
</dbReference>
<keyword evidence="8" id="KW-0378">Hydrolase</keyword>
<evidence type="ECO:0000256" key="5">
    <source>
        <dbReference type="ARBA" id="ARBA00013433"/>
    </source>
</evidence>
<dbReference type="PANTHER" id="PTHR33308:SF9">
    <property type="entry name" value="PEPTIDOGLYCAN HYDROLASE FLGJ"/>
    <property type="match status" value="1"/>
</dbReference>
<evidence type="ECO:0000256" key="2">
    <source>
        <dbReference type="ARBA" id="ARBA00004418"/>
    </source>
</evidence>
<reference evidence="14" key="1">
    <citation type="submission" date="2017-08" db="EMBL/GenBank/DDBJ databases">
        <title>Direct submision.</title>
        <authorList>
            <person name="Kim S.-J."/>
            <person name="Rhee S.-K."/>
        </authorList>
    </citation>
    <scope>NUCLEOTIDE SEQUENCE [LARGE SCALE GENOMIC DNA]</scope>
    <source>
        <strain evidence="14">GI5</strain>
    </source>
</reference>
<evidence type="ECO:0000256" key="10">
    <source>
        <dbReference type="ARBA" id="ARBA00023316"/>
    </source>
</evidence>
<dbReference type="AlphaFoldDB" id="A0A2K9LGY4"/>
<dbReference type="InterPro" id="IPR051056">
    <property type="entry name" value="Glycosyl_Hydrolase_73"/>
</dbReference>
<dbReference type="Pfam" id="PF01832">
    <property type="entry name" value="Glucosaminidase"/>
    <property type="match status" value="1"/>
</dbReference>
<evidence type="ECO:0000256" key="8">
    <source>
        <dbReference type="ARBA" id="ARBA00022801"/>
    </source>
</evidence>
<dbReference type="InterPro" id="IPR019301">
    <property type="entry name" value="Flagellar_prot_FlgJ_N"/>
</dbReference>
<evidence type="ECO:0000256" key="1">
    <source>
        <dbReference type="ARBA" id="ARBA00002954"/>
    </source>
</evidence>
<dbReference type="GO" id="GO:0071555">
    <property type="term" value="P:cell wall organization"/>
    <property type="evidence" value="ECO:0007669"/>
    <property type="project" value="UniProtKB-KW"/>
</dbReference>
<keyword evidence="9" id="KW-0326">Glycosidase</keyword>
<evidence type="ECO:0000256" key="4">
    <source>
        <dbReference type="ARBA" id="ARBA00007974"/>
    </source>
</evidence>
<evidence type="ECO:0000313" key="13">
    <source>
        <dbReference type="EMBL" id="AUM11646.1"/>
    </source>
</evidence>
<dbReference type="Pfam" id="PF10135">
    <property type="entry name" value="Rod-binding"/>
    <property type="match status" value="1"/>
</dbReference>
<proteinExistence type="inferred from homology"/>
<sequence length="326" mass="36141">MIKSASDSSPDLYLDFSQFNQMRKLSRDDNGQALIAAAKQMEGVFLNMMLQSMRDANAIFSEGNMLESRDSQFYQGMYDKQLALNISNNGGIGLADVIVRQMSAGKEKSITESSTDISQYLQHPVLARQLTESRQVTEDESPDLQNVVAETPLKTESSPSPTQSSWNSPETFIEAIYPHASRAASRLGVSPEAIIAQAVLETGWGQHVMSGADKQSSYNLFGIKADSRWDGGVTRKNTVEYRNGIAAQENAAFRSYRSLGQAFDDYVEFLHSNSRYDSALQKKTEAKQWGYELQQSGYATDPNYGNKIANIMDSDVFKSALQLANK</sequence>
<dbReference type="GO" id="GO:0071973">
    <property type="term" value="P:bacterial-type flagellum-dependent cell motility"/>
    <property type="evidence" value="ECO:0007669"/>
    <property type="project" value="TreeGrafter"/>
</dbReference>